<protein>
    <submittedName>
        <fullName evidence="1">Uncharacterized protein</fullName>
    </submittedName>
</protein>
<reference evidence="1" key="1">
    <citation type="submission" date="2014-11" db="EMBL/GenBank/DDBJ databases">
        <authorList>
            <person name="Amaro Gonzalez C."/>
        </authorList>
    </citation>
    <scope>NUCLEOTIDE SEQUENCE</scope>
</reference>
<dbReference type="AlphaFoldDB" id="A0A0E9V0Y1"/>
<dbReference type="EMBL" id="GBXM01037689">
    <property type="protein sequence ID" value="JAH70888.1"/>
    <property type="molecule type" value="Transcribed_RNA"/>
</dbReference>
<organism evidence="1">
    <name type="scientific">Anguilla anguilla</name>
    <name type="common">European freshwater eel</name>
    <name type="synonym">Muraena anguilla</name>
    <dbReference type="NCBI Taxonomy" id="7936"/>
    <lineage>
        <taxon>Eukaryota</taxon>
        <taxon>Metazoa</taxon>
        <taxon>Chordata</taxon>
        <taxon>Craniata</taxon>
        <taxon>Vertebrata</taxon>
        <taxon>Euteleostomi</taxon>
        <taxon>Actinopterygii</taxon>
        <taxon>Neopterygii</taxon>
        <taxon>Teleostei</taxon>
        <taxon>Anguilliformes</taxon>
        <taxon>Anguillidae</taxon>
        <taxon>Anguilla</taxon>
    </lineage>
</organism>
<name>A0A0E9V0Y1_ANGAN</name>
<proteinExistence type="predicted"/>
<reference evidence="1" key="2">
    <citation type="journal article" date="2015" name="Fish Shellfish Immunol.">
        <title>Early steps in the European eel (Anguilla anguilla)-Vibrio vulnificus interaction in the gills: Role of the RtxA13 toxin.</title>
        <authorList>
            <person name="Callol A."/>
            <person name="Pajuelo D."/>
            <person name="Ebbesson L."/>
            <person name="Teles M."/>
            <person name="MacKenzie S."/>
            <person name="Amaro C."/>
        </authorList>
    </citation>
    <scope>NUCLEOTIDE SEQUENCE</scope>
</reference>
<accession>A0A0E9V0Y1</accession>
<sequence>MNAVSMQNSFLNSSTWPV</sequence>
<evidence type="ECO:0000313" key="1">
    <source>
        <dbReference type="EMBL" id="JAH70888.1"/>
    </source>
</evidence>